<sequence>MAVTFPLPVELQPDAVAQAYAECERVTAAYAKTFYLGTLLMAPAKRRAVWAIYAWCRRTDELVDGPQCDSTSLETLQDWETQLEKTFAGHPQDVYDLALYAATRNFPLEIQPFRDMIAGQRMDLCQCRYETFAELETYCYRVAGTVGLMSLAIMGARQDSLAVRRAAVALGVANQLTNILRDVGEDLQRGRIYLPIADLTAYSYTVNELKNGVINGAWRRLMRFQIERARSYFTQAAPGVNELCGDARWPVWTALMNYRRILDQIEGNDYDVFSRRAYVSLPGKLAHLPWALWRSYWGV</sequence>
<dbReference type="STRING" id="1188229.GlitD10_1308"/>
<dbReference type="SFLD" id="SFLDG01018">
    <property type="entry name" value="Squalene/Phytoene_Synthase_Lik"/>
    <property type="match status" value="1"/>
</dbReference>
<accession>A0A1J0ACH0</accession>
<evidence type="ECO:0000256" key="6">
    <source>
        <dbReference type="ARBA" id="ARBA00022746"/>
    </source>
</evidence>
<evidence type="ECO:0000256" key="2">
    <source>
        <dbReference type="ARBA" id="ARBA00004829"/>
    </source>
</evidence>
<dbReference type="InterPro" id="IPR033904">
    <property type="entry name" value="Trans_IPPS_HH"/>
</dbReference>
<dbReference type="SFLD" id="SFLDS00005">
    <property type="entry name" value="Isoprenoid_Synthase_Type_I"/>
    <property type="match status" value="1"/>
</dbReference>
<name>A0A1J0ACH0_9CYAN</name>
<dbReference type="Pfam" id="PF00494">
    <property type="entry name" value="SQS_PSY"/>
    <property type="match status" value="1"/>
</dbReference>
<evidence type="ECO:0000313" key="7">
    <source>
        <dbReference type="EMBL" id="APB33629.1"/>
    </source>
</evidence>
<gene>
    <name evidence="7" type="primary">crtB</name>
    <name evidence="7" type="ORF">GlitD10_1308</name>
</gene>
<dbReference type="SFLD" id="SFLDG01212">
    <property type="entry name" value="Phytoene_synthase_like"/>
    <property type="match status" value="1"/>
</dbReference>
<dbReference type="PROSITE" id="PS01045">
    <property type="entry name" value="SQUALEN_PHYTOEN_SYN_2"/>
    <property type="match status" value="1"/>
</dbReference>
<evidence type="ECO:0000256" key="3">
    <source>
        <dbReference type="ARBA" id="ARBA00006251"/>
    </source>
</evidence>
<keyword evidence="5 7" id="KW-0808">Transferase</keyword>
<dbReference type="InterPro" id="IPR044843">
    <property type="entry name" value="Trans_IPPS_bact-type"/>
</dbReference>
<dbReference type="PANTHER" id="PTHR31480">
    <property type="entry name" value="BIFUNCTIONAL LYCOPENE CYCLASE/PHYTOENE SYNTHASE"/>
    <property type="match status" value="1"/>
</dbReference>
<dbReference type="Gene3D" id="1.10.600.10">
    <property type="entry name" value="Farnesyl Diphosphate Synthase"/>
    <property type="match status" value="1"/>
</dbReference>
<evidence type="ECO:0000256" key="4">
    <source>
        <dbReference type="ARBA" id="ARBA00012396"/>
    </source>
</evidence>
<dbReference type="InterPro" id="IPR019845">
    <property type="entry name" value="Squalene/phytoene_synthase_CS"/>
</dbReference>
<dbReference type="SUPFAM" id="SSF48576">
    <property type="entry name" value="Terpenoid synthases"/>
    <property type="match status" value="1"/>
</dbReference>
<dbReference type="AlphaFoldDB" id="A0A1J0ACH0"/>
<dbReference type="Proteomes" id="UP000180235">
    <property type="component" value="Chromosome"/>
</dbReference>
<dbReference type="KEGG" id="glt:GlitD10_1308"/>
<keyword evidence="8" id="KW-1185">Reference proteome</keyword>
<evidence type="ECO:0000313" key="8">
    <source>
        <dbReference type="Proteomes" id="UP000180235"/>
    </source>
</evidence>
<dbReference type="EMBL" id="CP017675">
    <property type="protein sequence ID" value="APB33629.1"/>
    <property type="molecule type" value="Genomic_DNA"/>
</dbReference>
<protein>
    <recommendedName>
        <fullName evidence="4">15-cis-phytoene synthase</fullName>
        <ecNumber evidence="4">2.5.1.32</ecNumber>
    </recommendedName>
</protein>
<dbReference type="OrthoDB" id="9787280at2"/>
<evidence type="ECO:0000256" key="5">
    <source>
        <dbReference type="ARBA" id="ARBA00022679"/>
    </source>
</evidence>
<dbReference type="EC" id="2.5.1.32" evidence="4"/>
<dbReference type="FunFam" id="1.10.600.10:FF:000004">
    <property type="entry name" value="Phytoene synthase chloroplastic"/>
    <property type="match status" value="1"/>
</dbReference>
<comment type="catalytic activity">
    <reaction evidence="1">
        <text>2 (2E,6E,10E)-geranylgeranyl diphosphate = 15-cis-phytoene + 2 diphosphate</text>
        <dbReference type="Rhea" id="RHEA:34475"/>
        <dbReference type="ChEBI" id="CHEBI:27787"/>
        <dbReference type="ChEBI" id="CHEBI:33019"/>
        <dbReference type="ChEBI" id="CHEBI:58756"/>
        <dbReference type="EC" id="2.5.1.32"/>
    </reaction>
</comment>
<proteinExistence type="inferred from homology"/>
<dbReference type="CDD" id="cd00683">
    <property type="entry name" value="Trans_IPPS_HH"/>
    <property type="match status" value="1"/>
</dbReference>
<dbReference type="RefSeq" id="WP_071454186.1">
    <property type="nucleotide sequence ID" value="NZ_CP017675.1"/>
</dbReference>
<dbReference type="InterPro" id="IPR002060">
    <property type="entry name" value="Squ/phyt_synthse"/>
</dbReference>
<dbReference type="GO" id="GO:0016117">
    <property type="term" value="P:carotenoid biosynthetic process"/>
    <property type="evidence" value="ECO:0007669"/>
    <property type="project" value="UniProtKB-KW"/>
</dbReference>
<dbReference type="PROSITE" id="PS01044">
    <property type="entry name" value="SQUALEN_PHYTOEN_SYN_1"/>
    <property type="match status" value="1"/>
</dbReference>
<evidence type="ECO:0000256" key="1">
    <source>
        <dbReference type="ARBA" id="ARBA00001805"/>
    </source>
</evidence>
<dbReference type="GO" id="GO:0004311">
    <property type="term" value="F:geranylgeranyl diphosphate synthase activity"/>
    <property type="evidence" value="ECO:0007669"/>
    <property type="project" value="InterPro"/>
</dbReference>
<organism evidence="7 8">
    <name type="scientific">Gloeomargarita lithophora Alchichica-D10</name>
    <dbReference type="NCBI Taxonomy" id="1188229"/>
    <lineage>
        <taxon>Bacteria</taxon>
        <taxon>Bacillati</taxon>
        <taxon>Cyanobacteriota</taxon>
        <taxon>Cyanophyceae</taxon>
        <taxon>Gloeomargaritales</taxon>
        <taxon>Gloeomargaritaceae</taxon>
        <taxon>Gloeomargarita</taxon>
    </lineage>
</organism>
<dbReference type="GO" id="GO:0051996">
    <property type="term" value="F:squalene synthase [NAD(P)H] activity"/>
    <property type="evidence" value="ECO:0007669"/>
    <property type="project" value="InterPro"/>
</dbReference>
<dbReference type="InterPro" id="IPR008949">
    <property type="entry name" value="Isoprenoid_synthase_dom_sf"/>
</dbReference>
<comment type="similarity">
    <text evidence="3">Belongs to the phytoene/squalene synthase family.</text>
</comment>
<keyword evidence="6" id="KW-0125">Carotenoid biosynthesis</keyword>
<reference evidence="7 8" key="1">
    <citation type="submission" date="2016-10" db="EMBL/GenBank/DDBJ databases">
        <title>Description of Gloeomargarita lithophora gen. nov., sp. nov., a thylakoid-bearing basal-branching cyanobacterium with intracellular carbonates, and proposal for Gloeomargaritales ord. nov.</title>
        <authorList>
            <person name="Moreira D."/>
            <person name="Tavera R."/>
            <person name="Benzerara K."/>
            <person name="Skouri-Panet F."/>
            <person name="Couradeau E."/>
            <person name="Gerard E."/>
            <person name="Loussert C."/>
            <person name="Novelo E."/>
            <person name="Zivanovic Y."/>
            <person name="Lopez-Garcia P."/>
        </authorList>
    </citation>
    <scope>NUCLEOTIDE SEQUENCE [LARGE SCALE GENOMIC DNA]</scope>
    <source>
        <strain evidence="7 8">D10</strain>
    </source>
</reference>
<comment type="pathway">
    <text evidence="2">Carotenoid biosynthesis.</text>
</comment>